<reference evidence="2" key="1">
    <citation type="journal article" date="2020" name="Stud. Mycol.">
        <title>101 Dothideomycetes genomes: a test case for predicting lifestyles and emergence of pathogens.</title>
        <authorList>
            <person name="Haridas S."/>
            <person name="Albert R."/>
            <person name="Binder M."/>
            <person name="Bloem J."/>
            <person name="Labutti K."/>
            <person name="Salamov A."/>
            <person name="Andreopoulos B."/>
            <person name="Baker S."/>
            <person name="Barry K."/>
            <person name="Bills G."/>
            <person name="Bluhm B."/>
            <person name="Cannon C."/>
            <person name="Castanera R."/>
            <person name="Culley D."/>
            <person name="Daum C."/>
            <person name="Ezra D."/>
            <person name="Gonzalez J."/>
            <person name="Henrissat B."/>
            <person name="Kuo A."/>
            <person name="Liang C."/>
            <person name="Lipzen A."/>
            <person name="Lutzoni F."/>
            <person name="Magnuson J."/>
            <person name="Mondo S."/>
            <person name="Nolan M."/>
            <person name="Ohm R."/>
            <person name="Pangilinan J."/>
            <person name="Park H.-J."/>
            <person name="Ramirez L."/>
            <person name="Alfaro M."/>
            <person name="Sun H."/>
            <person name="Tritt A."/>
            <person name="Yoshinaga Y."/>
            <person name="Zwiers L.-H."/>
            <person name="Turgeon B."/>
            <person name="Goodwin S."/>
            <person name="Spatafora J."/>
            <person name="Crous P."/>
            <person name="Grigoriev I."/>
        </authorList>
    </citation>
    <scope>NUCLEOTIDE SEQUENCE</scope>
    <source>
        <strain evidence="2">ATCC 16933</strain>
    </source>
</reference>
<keyword evidence="1" id="KW-1133">Transmembrane helix</keyword>
<evidence type="ECO:0000256" key="1">
    <source>
        <dbReference type="SAM" id="Phobius"/>
    </source>
</evidence>
<accession>A0A6A6PA87</accession>
<proteinExistence type="predicted"/>
<organism evidence="2 3">
    <name type="scientific">Lineolata rhizophorae</name>
    <dbReference type="NCBI Taxonomy" id="578093"/>
    <lineage>
        <taxon>Eukaryota</taxon>
        <taxon>Fungi</taxon>
        <taxon>Dikarya</taxon>
        <taxon>Ascomycota</taxon>
        <taxon>Pezizomycotina</taxon>
        <taxon>Dothideomycetes</taxon>
        <taxon>Dothideomycetes incertae sedis</taxon>
        <taxon>Lineolatales</taxon>
        <taxon>Lineolataceae</taxon>
        <taxon>Lineolata</taxon>
    </lineage>
</organism>
<evidence type="ECO:0000313" key="2">
    <source>
        <dbReference type="EMBL" id="KAF2460860.1"/>
    </source>
</evidence>
<protein>
    <submittedName>
        <fullName evidence="2">Uncharacterized protein</fullName>
    </submittedName>
</protein>
<feature type="transmembrane region" description="Helical" evidence="1">
    <location>
        <begin position="133"/>
        <end position="151"/>
    </location>
</feature>
<keyword evidence="1" id="KW-0472">Membrane</keyword>
<dbReference type="Proteomes" id="UP000799766">
    <property type="component" value="Unassembled WGS sequence"/>
</dbReference>
<dbReference type="AlphaFoldDB" id="A0A6A6PA87"/>
<gene>
    <name evidence="2" type="ORF">BDY21DRAFT_333618</name>
</gene>
<evidence type="ECO:0000313" key="3">
    <source>
        <dbReference type="Proteomes" id="UP000799766"/>
    </source>
</evidence>
<name>A0A6A6PA87_9PEZI</name>
<dbReference type="EMBL" id="MU001672">
    <property type="protein sequence ID" value="KAF2460860.1"/>
    <property type="molecule type" value="Genomic_DNA"/>
</dbReference>
<sequence>MNQELTERARRSPQASLPLLFLFERPRQLAGEAVRGRPNRVNAFPRRRVVSGGAGAERPGACTDFAGLCKRWIPAQGTARRGRTGCALRRSVSCVGTEYVCACCGCLLRGRAAAGGARSFLGFCGCETRATRARLSVSFYFVLFFYFLFFLSSRDAKPSRSLRVASKLSKDEWLRQRTDDDDGGEESK</sequence>
<keyword evidence="3" id="KW-1185">Reference proteome</keyword>
<keyword evidence="1" id="KW-0812">Transmembrane</keyword>